<gene>
    <name evidence="4" type="ORF">CAMP_LOCUS10412</name>
</gene>
<evidence type="ECO:0000313" key="4">
    <source>
        <dbReference type="EMBL" id="CAI5447775.1"/>
    </source>
</evidence>
<feature type="transmembrane region" description="Helical" evidence="1">
    <location>
        <begin position="386"/>
        <end position="411"/>
    </location>
</feature>
<keyword evidence="1" id="KW-0472">Membrane</keyword>
<evidence type="ECO:0000313" key="5">
    <source>
        <dbReference type="Proteomes" id="UP001152747"/>
    </source>
</evidence>
<name>A0A9P1N193_9PELO</name>
<dbReference type="EMBL" id="CANHGI010000004">
    <property type="protein sequence ID" value="CAI5447775.1"/>
    <property type="molecule type" value="Genomic_DNA"/>
</dbReference>
<keyword evidence="5" id="KW-1185">Reference proteome</keyword>
<dbReference type="InterPro" id="IPR002593">
    <property type="entry name" value="DX"/>
</dbReference>
<evidence type="ECO:0000256" key="1">
    <source>
        <dbReference type="SAM" id="Phobius"/>
    </source>
</evidence>
<comment type="caution">
    <text evidence="4">The sequence shown here is derived from an EMBL/GenBank/DDBJ whole genome shotgun (WGS) entry which is preliminary data.</text>
</comment>
<feature type="signal peptide" evidence="2">
    <location>
        <begin position="1"/>
        <end position="18"/>
    </location>
</feature>
<feature type="domain" description="Domain of unknown function DX" evidence="3">
    <location>
        <begin position="289"/>
        <end position="368"/>
    </location>
</feature>
<dbReference type="Pfam" id="PF01666">
    <property type="entry name" value="DX"/>
    <property type="match status" value="1"/>
</dbReference>
<accession>A0A9P1N193</accession>
<dbReference type="Proteomes" id="UP001152747">
    <property type="component" value="Unassembled WGS sequence"/>
</dbReference>
<keyword evidence="1" id="KW-1133">Transmembrane helix</keyword>
<dbReference type="PANTHER" id="PTHR36157:SF3">
    <property type="entry name" value="DOMAIN OF UNKNOWN FUNCTION DX DOMAIN-CONTAINING PROTEIN"/>
    <property type="match status" value="1"/>
</dbReference>
<dbReference type="InterPro" id="IPR006150">
    <property type="entry name" value="Cys_repeat_1"/>
</dbReference>
<reference evidence="4" key="1">
    <citation type="submission" date="2022-11" db="EMBL/GenBank/DDBJ databases">
        <authorList>
            <person name="Kikuchi T."/>
        </authorList>
    </citation>
    <scope>NUCLEOTIDE SEQUENCE</scope>
    <source>
        <strain evidence="4">PS1010</strain>
    </source>
</reference>
<dbReference type="SMART" id="SM00289">
    <property type="entry name" value="WR1"/>
    <property type="match status" value="1"/>
</dbReference>
<evidence type="ECO:0000259" key="3">
    <source>
        <dbReference type="Pfam" id="PF01666"/>
    </source>
</evidence>
<proteinExistence type="predicted"/>
<keyword evidence="2" id="KW-0732">Signal</keyword>
<evidence type="ECO:0000256" key="2">
    <source>
        <dbReference type="SAM" id="SignalP"/>
    </source>
</evidence>
<protein>
    <recommendedName>
        <fullName evidence="3">Domain of unknown function DX domain-containing protein</fullName>
    </recommendedName>
</protein>
<dbReference type="PANTHER" id="PTHR36157">
    <property type="entry name" value="PROTEIN CBG12671-RELATED"/>
    <property type="match status" value="1"/>
</dbReference>
<dbReference type="AlphaFoldDB" id="A0A9P1N193"/>
<organism evidence="4 5">
    <name type="scientific">Caenorhabditis angaria</name>
    <dbReference type="NCBI Taxonomy" id="860376"/>
    <lineage>
        <taxon>Eukaryota</taxon>
        <taxon>Metazoa</taxon>
        <taxon>Ecdysozoa</taxon>
        <taxon>Nematoda</taxon>
        <taxon>Chromadorea</taxon>
        <taxon>Rhabditida</taxon>
        <taxon>Rhabditina</taxon>
        <taxon>Rhabditomorpha</taxon>
        <taxon>Rhabditoidea</taxon>
        <taxon>Rhabditidae</taxon>
        <taxon>Peloderinae</taxon>
        <taxon>Caenorhabditis</taxon>
    </lineage>
</organism>
<sequence length="421" mass="48379">MMIFRFLFIFIQFSPICTVFVSEILKLKAIVNPTMKDNTTTNKYYEAVFKSYEGNPNATYKRCFDNEECDDNNYCLKGTILSMNGKTIESKISYCFDVPHEYYLYRDSKPTKCNNDENCEGGYCKSFAQGSNLKLCASIPVCPNNLASLNKQECSSNYECPANSKCMKSMFDDRKTCCPQESLINKCKYGIPVFPIKNCPCQFANQNNKINQVTEWCDEESNICCEVNQLQRYLRFYCLDAKTPLYSQPDCNGTFCEENDGICIQGRCCPKLLYNEIDHVYKGLPSKPYKTGVDCIFENDTNPNWPYTFCEEKTKKIWIIGKKTTFGESIKMVAQKCAKATDCDKLNNRKNQYCVLDSTGKSYCIDSPIVAHVKSAQFSLWHINDLVTAILFLGILCACSIMVIASVRWCIQRKRRMEQFY</sequence>
<feature type="chain" id="PRO_5040256623" description="Domain of unknown function DX domain-containing protein" evidence="2">
    <location>
        <begin position="19"/>
        <end position="421"/>
    </location>
</feature>
<keyword evidence="1" id="KW-0812">Transmembrane</keyword>